<comment type="caution">
    <text evidence="3">The sequence shown here is derived from an EMBL/GenBank/DDBJ whole genome shotgun (WGS) entry which is preliminary data.</text>
</comment>
<dbReference type="CDD" id="cd23767">
    <property type="entry name" value="IQCD"/>
    <property type="match status" value="1"/>
</dbReference>
<gene>
    <name evidence="3" type="ORF">THRCLA_11868</name>
</gene>
<evidence type="ECO:0000259" key="2">
    <source>
        <dbReference type="PROSITE" id="PS50020"/>
    </source>
</evidence>
<reference evidence="3 4" key="1">
    <citation type="journal article" date="2014" name="Genome Biol. Evol.">
        <title>The secreted proteins of Achlya hypogyna and Thraustotheca clavata identify the ancestral oomycete secretome and reveal gene acquisitions by horizontal gene transfer.</title>
        <authorList>
            <person name="Misner I."/>
            <person name="Blouin N."/>
            <person name="Leonard G."/>
            <person name="Richards T.A."/>
            <person name="Lane C.E."/>
        </authorList>
    </citation>
    <scope>NUCLEOTIDE SEQUENCE [LARGE SCALE GENOMIC DNA]</scope>
    <source>
        <strain evidence="3 4">ATCC 34112</strain>
    </source>
</reference>
<dbReference type="Pfam" id="PF00612">
    <property type="entry name" value="IQ"/>
    <property type="match status" value="2"/>
</dbReference>
<keyword evidence="4" id="KW-1185">Reference proteome</keyword>
<dbReference type="SMART" id="SM00015">
    <property type="entry name" value="IQ"/>
    <property type="match status" value="3"/>
</dbReference>
<dbReference type="PROSITE" id="PS50020">
    <property type="entry name" value="WW_DOMAIN_2"/>
    <property type="match status" value="1"/>
</dbReference>
<dbReference type="SMART" id="SM00456">
    <property type="entry name" value="WW"/>
    <property type="match status" value="2"/>
</dbReference>
<dbReference type="OrthoDB" id="1924189at2759"/>
<sequence length="1227" mass="145141">MKNEEERLVDVLKQEELVEMHETFMELTVDDLTALRSFPSHPHRLLHTLLAIIYLILNETRNPSLDKLTWTYLRDTLIKNPSKLLHELHKRLEYRERLKLMEIVPICLLYLEEPAYRLNAVKQVSGIAAALLSWICLCLATLVPPIPSTLIVPKEKENLHFQRCFRHVVRRIGKLYIAYAALKMTMCDVSASKYRYTTIDAQDIRYKMLFNNVRHYCQRALHSIVNQAMHQFQWPYTSHFDMNLKAINMSKTIIKCYLVLMENLYVVEVGVALVHRNTTLAELREALTMIRDFTFYYRGSRVSMRHERKLQVAQLLPVISIALNEASFTPHYVSHLRAISQIENSVNLTSECEISELISLPFIKLVSVQLHVNNAAESVSIIINHWAQHGFFNPNQATRIKFDSLQDDVVIDPFKLLNKNRKYHDQSLLQAPVLLKYEKYDLMQLLDSSSREHSNCMCPQVHFTKCIQEYRAFPLYVVATLQSSKPQEWKCTIETPSTQVFEQILPGTYLRFCNDMEVAVKQSQDIDIKNMSFYVELLQSSSTQGWPRSTNVWKLIPKWVDQRPQWLNKLELHILHPTMDFATSPLYFSYFRLRLPYSVPDMILEEMFWSKSFDWTKYVAATPCQEMLCEKYKELCEVYPFNYFIDSVKFAKFIRDCQMTPREIQLGTLDGIFFKHSCPIFRHQMELEGFLAAVNSVVELTLQNVNEPLRHFVVYHMIEEPHSAAIMTRALERFRTQAKMDEMQALAIKICASIRLQAVYRGHVVYQQYQHHLALLKQRRLAAIKIQSIFRMRIYVNRFMILLAEYREQQRLAAIEAEHRRKEEEYRLFLLGKRVRLQRWVRHRMEWRGYYRKLHPEWAEHCCRMKMRKKLYLDRMGSCLDGIRVIITVFRSHINSAKDRKLRLEVFDPNSCRTYAIDVHESLSTSIWIELDSSSKVKMATLAKRSAHHRNVSAIRIQALYRGYLERQLFVKMLPNQYDVFYDITRKSFVYENIKTKQRLNEPPFHNIYPKVRFNQPKDMWQMHYDVSSGLRYYYNPARDISTWYSEQSAASLVQKVYRRKRQSIIGHMGLQLIVQALMFHSKTKQYDALFRDVIPFENTCFRWPVLANPSDALALGIYALFVQHVFYDLDRAEILFRRALFADGTHQAILEEYTFLQHERSPEGIYSAAGPSKISRHRSIVHSIHGDWELHRDNELDHFFWYNKRSQQAQWTSPFLDVSTEEEISN</sequence>
<protein>
    <recommendedName>
        <fullName evidence="2">WW domain-containing protein</fullName>
    </recommendedName>
</protein>
<feature type="transmembrane region" description="Helical" evidence="1">
    <location>
        <begin position="124"/>
        <end position="143"/>
    </location>
</feature>
<dbReference type="Proteomes" id="UP000243217">
    <property type="component" value="Unassembled WGS sequence"/>
</dbReference>
<organism evidence="3 4">
    <name type="scientific">Thraustotheca clavata</name>
    <dbReference type="NCBI Taxonomy" id="74557"/>
    <lineage>
        <taxon>Eukaryota</taxon>
        <taxon>Sar</taxon>
        <taxon>Stramenopiles</taxon>
        <taxon>Oomycota</taxon>
        <taxon>Saprolegniomycetes</taxon>
        <taxon>Saprolegniales</taxon>
        <taxon>Achlyaceae</taxon>
        <taxon>Thraustotheca</taxon>
    </lineage>
</organism>
<feature type="domain" description="WW" evidence="2">
    <location>
        <begin position="1183"/>
        <end position="1217"/>
    </location>
</feature>
<keyword evidence="1" id="KW-0812">Transmembrane</keyword>
<evidence type="ECO:0000256" key="1">
    <source>
        <dbReference type="SAM" id="Phobius"/>
    </source>
</evidence>
<dbReference type="EMBL" id="JNBS01005060">
    <property type="protein sequence ID" value="OQR81197.1"/>
    <property type="molecule type" value="Genomic_DNA"/>
</dbReference>
<dbReference type="InterPro" id="IPR001202">
    <property type="entry name" value="WW_dom"/>
</dbReference>
<proteinExistence type="predicted"/>
<evidence type="ECO:0000313" key="3">
    <source>
        <dbReference type="EMBL" id="OQR81197.1"/>
    </source>
</evidence>
<evidence type="ECO:0000313" key="4">
    <source>
        <dbReference type="Proteomes" id="UP000243217"/>
    </source>
</evidence>
<name>A0A1V9Y664_9STRA</name>
<keyword evidence="1" id="KW-1133">Transmembrane helix</keyword>
<accession>A0A1V9Y664</accession>
<dbReference type="AlphaFoldDB" id="A0A1V9Y664"/>
<keyword evidence="1" id="KW-0472">Membrane</keyword>
<dbReference type="PROSITE" id="PS50096">
    <property type="entry name" value="IQ"/>
    <property type="match status" value="3"/>
</dbReference>
<dbReference type="InterPro" id="IPR000048">
    <property type="entry name" value="IQ_motif_EF-hand-BS"/>
</dbReference>